<keyword evidence="4" id="KW-1133">Transmembrane helix</keyword>
<keyword evidence="10" id="KW-1185">Reference proteome</keyword>
<dbReference type="GO" id="GO:0006612">
    <property type="term" value="P:protein targeting to membrane"/>
    <property type="evidence" value="ECO:0007669"/>
    <property type="project" value="TreeGrafter"/>
</dbReference>
<keyword evidence="2 7" id="KW-0808">Transferase</keyword>
<dbReference type="OrthoDB" id="9909019at2759"/>
<evidence type="ECO:0000313" key="10">
    <source>
        <dbReference type="Proteomes" id="UP000654075"/>
    </source>
</evidence>
<feature type="non-terminal residue" evidence="9">
    <location>
        <position position="1"/>
    </location>
</feature>
<evidence type="ECO:0000256" key="4">
    <source>
        <dbReference type="ARBA" id="ARBA00022989"/>
    </source>
</evidence>
<dbReference type="EMBL" id="CAJNNV010000104">
    <property type="protein sequence ID" value="CAE8581470.1"/>
    <property type="molecule type" value="Genomic_DNA"/>
</dbReference>
<evidence type="ECO:0000256" key="1">
    <source>
        <dbReference type="ARBA" id="ARBA00004141"/>
    </source>
</evidence>
<dbReference type="EC" id="2.3.1.225" evidence="7"/>
<dbReference type="GO" id="GO:0005794">
    <property type="term" value="C:Golgi apparatus"/>
    <property type="evidence" value="ECO:0007669"/>
    <property type="project" value="TreeGrafter"/>
</dbReference>
<keyword evidence="6 7" id="KW-0012">Acyltransferase</keyword>
<evidence type="ECO:0000256" key="5">
    <source>
        <dbReference type="ARBA" id="ARBA00023136"/>
    </source>
</evidence>
<sequence length="167" mass="18175">DWQPCVDWDGEQQVLAFSAEDGARPQTRPRLEAAARRWQPGAVTFCRRCCCARPERSHHCAACGVCVLRMDHHCPWIGNCVGLRNHKFFFQLALYGGSASLCHVSRRSSASAAGGALRGAAAVQVDGAKCRGSASGVLPRRLGLSRRPRICEFSGGVLRGHFLRPFG</sequence>
<gene>
    <name evidence="9" type="ORF">PGLA1383_LOCUS496</name>
</gene>
<evidence type="ECO:0000256" key="3">
    <source>
        <dbReference type="ARBA" id="ARBA00022692"/>
    </source>
</evidence>
<dbReference type="InterPro" id="IPR039859">
    <property type="entry name" value="PFA4/ZDH16/20/ERF2-like"/>
</dbReference>
<dbReference type="InterPro" id="IPR001594">
    <property type="entry name" value="Palmitoyltrfase_DHHC"/>
</dbReference>
<evidence type="ECO:0000256" key="2">
    <source>
        <dbReference type="ARBA" id="ARBA00022679"/>
    </source>
</evidence>
<comment type="catalytic activity">
    <reaction evidence="7">
        <text>L-cysteinyl-[protein] + hexadecanoyl-CoA = S-hexadecanoyl-L-cysteinyl-[protein] + CoA</text>
        <dbReference type="Rhea" id="RHEA:36683"/>
        <dbReference type="Rhea" id="RHEA-COMP:10131"/>
        <dbReference type="Rhea" id="RHEA-COMP:11032"/>
        <dbReference type="ChEBI" id="CHEBI:29950"/>
        <dbReference type="ChEBI" id="CHEBI:57287"/>
        <dbReference type="ChEBI" id="CHEBI:57379"/>
        <dbReference type="ChEBI" id="CHEBI:74151"/>
        <dbReference type="EC" id="2.3.1.225"/>
    </reaction>
</comment>
<dbReference type="AlphaFoldDB" id="A0A813CZT4"/>
<comment type="domain">
    <text evidence="7">The DHHC domain is required for palmitoyltransferase activity.</text>
</comment>
<comment type="subcellular location">
    <subcellularLocation>
        <location evidence="1">Membrane</location>
        <topology evidence="1">Multi-pass membrane protein</topology>
    </subcellularLocation>
</comment>
<dbReference type="GO" id="GO:0016020">
    <property type="term" value="C:membrane"/>
    <property type="evidence" value="ECO:0007669"/>
    <property type="project" value="UniProtKB-SubCell"/>
</dbReference>
<dbReference type="GO" id="GO:0019706">
    <property type="term" value="F:protein-cysteine S-palmitoyltransferase activity"/>
    <property type="evidence" value="ECO:0007669"/>
    <property type="project" value="UniProtKB-EC"/>
</dbReference>
<name>A0A813CZT4_POLGL</name>
<proteinExistence type="inferred from homology"/>
<protein>
    <recommendedName>
        <fullName evidence="7">Palmitoyltransferase</fullName>
        <ecNumber evidence="7">2.3.1.225</ecNumber>
    </recommendedName>
</protein>
<dbReference type="Proteomes" id="UP000654075">
    <property type="component" value="Unassembled WGS sequence"/>
</dbReference>
<evidence type="ECO:0000256" key="7">
    <source>
        <dbReference type="RuleBase" id="RU079119"/>
    </source>
</evidence>
<evidence type="ECO:0000256" key="6">
    <source>
        <dbReference type="ARBA" id="ARBA00023315"/>
    </source>
</evidence>
<keyword evidence="5" id="KW-0472">Membrane</keyword>
<dbReference type="Pfam" id="PF01529">
    <property type="entry name" value="DHHC"/>
    <property type="match status" value="1"/>
</dbReference>
<accession>A0A813CZT4</accession>
<organism evidence="9 10">
    <name type="scientific">Polarella glacialis</name>
    <name type="common">Dinoflagellate</name>
    <dbReference type="NCBI Taxonomy" id="89957"/>
    <lineage>
        <taxon>Eukaryota</taxon>
        <taxon>Sar</taxon>
        <taxon>Alveolata</taxon>
        <taxon>Dinophyceae</taxon>
        <taxon>Suessiales</taxon>
        <taxon>Suessiaceae</taxon>
        <taxon>Polarella</taxon>
    </lineage>
</organism>
<evidence type="ECO:0000313" key="9">
    <source>
        <dbReference type="EMBL" id="CAE8581470.1"/>
    </source>
</evidence>
<evidence type="ECO:0000259" key="8">
    <source>
        <dbReference type="Pfam" id="PF01529"/>
    </source>
</evidence>
<keyword evidence="3" id="KW-0812">Transmembrane</keyword>
<dbReference type="PROSITE" id="PS50216">
    <property type="entry name" value="DHHC"/>
    <property type="match status" value="1"/>
</dbReference>
<dbReference type="GO" id="GO:0005783">
    <property type="term" value="C:endoplasmic reticulum"/>
    <property type="evidence" value="ECO:0007669"/>
    <property type="project" value="TreeGrafter"/>
</dbReference>
<feature type="domain" description="Palmitoyltransferase DHHC" evidence="8">
    <location>
        <begin position="44"/>
        <end position="99"/>
    </location>
</feature>
<dbReference type="PANTHER" id="PTHR22883">
    <property type="entry name" value="ZINC FINGER DHHC DOMAIN CONTAINING PROTEIN"/>
    <property type="match status" value="1"/>
</dbReference>
<comment type="caution">
    <text evidence="9">The sequence shown here is derived from an EMBL/GenBank/DDBJ whole genome shotgun (WGS) entry which is preliminary data.</text>
</comment>
<comment type="similarity">
    <text evidence="7">Belongs to the DHHC palmitoyltransferase family.</text>
</comment>
<reference evidence="9" key="1">
    <citation type="submission" date="2021-02" db="EMBL/GenBank/DDBJ databases">
        <authorList>
            <person name="Dougan E. K."/>
            <person name="Rhodes N."/>
            <person name="Thang M."/>
            <person name="Chan C."/>
        </authorList>
    </citation>
    <scope>NUCLEOTIDE SEQUENCE</scope>
</reference>